<dbReference type="EMBL" id="ML210131">
    <property type="protein sequence ID" value="TFK57747.1"/>
    <property type="molecule type" value="Genomic_DNA"/>
</dbReference>
<proteinExistence type="predicted"/>
<evidence type="ECO:0000313" key="2">
    <source>
        <dbReference type="Proteomes" id="UP000308600"/>
    </source>
</evidence>
<sequence length="59" mass="6548">MSTNGHIPGPVGAHDTATARQKIIDEIAQLEARIRTLKTTLNTLVPISHLHHEIIQQIF</sequence>
<accession>A0ACD2ZWS7</accession>
<feature type="non-terminal residue" evidence="1">
    <location>
        <position position="59"/>
    </location>
</feature>
<gene>
    <name evidence="1" type="ORF">BDN72DRAFT_907573</name>
</gene>
<name>A0ACD2ZWS7_9AGAR</name>
<evidence type="ECO:0000313" key="1">
    <source>
        <dbReference type="EMBL" id="TFK57747.1"/>
    </source>
</evidence>
<keyword evidence="2" id="KW-1185">Reference proteome</keyword>
<organism evidence="1 2">
    <name type="scientific">Pluteus cervinus</name>
    <dbReference type="NCBI Taxonomy" id="181527"/>
    <lineage>
        <taxon>Eukaryota</taxon>
        <taxon>Fungi</taxon>
        <taxon>Dikarya</taxon>
        <taxon>Basidiomycota</taxon>
        <taxon>Agaricomycotina</taxon>
        <taxon>Agaricomycetes</taxon>
        <taxon>Agaricomycetidae</taxon>
        <taxon>Agaricales</taxon>
        <taxon>Pluteineae</taxon>
        <taxon>Pluteaceae</taxon>
        <taxon>Pluteus</taxon>
    </lineage>
</organism>
<dbReference type="Proteomes" id="UP000308600">
    <property type="component" value="Unassembled WGS sequence"/>
</dbReference>
<protein>
    <submittedName>
        <fullName evidence="1">Uncharacterized protein</fullName>
    </submittedName>
</protein>
<reference evidence="1 2" key="1">
    <citation type="journal article" date="2019" name="Nat. Ecol. Evol.">
        <title>Megaphylogeny resolves global patterns of mushroom evolution.</title>
        <authorList>
            <person name="Varga T."/>
            <person name="Krizsan K."/>
            <person name="Foldi C."/>
            <person name="Dima B."/>
            <person name="Sanchez-Garcia M."/>
            <person name="Sanchez-Ramirez S."/>
            <person name="Szollosi G.J."/>
            <person name="Szarkandi J.G."/>
            <person name="Papp V."/>
            <person name="Albert L."/>
            <person name="Andreopoulos W."/>
            <person name="Angelini C."/>
            <person name="Antonin V."/>
            <person name="Barry K.W."/>
            <person name="Bougher N.L."/>
            <person name="Buchanan P."/>
            <person name="Buyck B."/>
            <person name="Bense V."/>
            <person name="Catcheside P."/>
            <person name="Chovatia M."/>
            <person name="Cooper J."/>
            <person name="Damon W."/>
            <person name="Desjardin D."/>
            <person name="Finy P."/>
            <person name="Geml J."/>
            <person name="Haridas S."/>
            <person name="Hughes K."/>
            <person name="Justo A."/>
            <person name="Karasinski D."/>
            <person name="Kautmanova I."/>
            <person name="Kiss B."/>
            <person name="Kocsube S."/>
            <person name="Kotiranta H."/>
            <person name="LaButti K.M."/>
            <person name="Lechner B.E."/>
            <person name="Liimatainen K."/>
            <person name="Lipzen A."/>
            <person name="Lukacs Z."/>
            <person name="Mihaltcheva S."/>
            <person name="Morgado L.N."/>
            <person name="Niskanen T."/>
            <person name="Noordeloos M.E."/>
            <person name="Ohm R.A."/>
            <person name="Ortiz-Santana B."/>
            <person name="Ovrebo C."/>
            <person name="Racz N."/>
            <person name="Riley R."/>
            <person name="Savchenko A."/>
            <person name="Shiryaev A."/>
            <person name="Soop K."/>
            <person name="Spirin V."/>
            <person name="Szebenyi C."/>
            <person name="Tomsovsky M."/>
            <person name="Tulloss R.E."/>
            <person name="Uehling J."/>
            <person name="Grigoriev I.V."/>
            <person name="Vagvolgyi C."/>
            <person name="Papp T."/>
            <person name="Martin F.M."/>
            <person name="Miettinen O."/>
            <person name="Hibbett D.S."/>
            <person name="Nagy L.G."/>
        </authorList>
    </citation>
    <scope>NUCLEOTIDE SEQUENCE [LARGE SCALE GENOMIC DNA]</scope>
    <source>
        <strain evidence="1 2">NL-1719</strain>
    </source>
</reference>